<gene>
    <name evidence="2" type="ORF">B296_00050451</name>
</gene>
<feature type="region of interest" description="Disordered" evidence="1">
    <location>
        <begin position="50"/>
        <end position="96"/>
    </location>
</feature>
<evidence type="ECO:0000313" key="2">
    <source>
        <dbReference type="EMBL" id="RRT49687.1"/>
    </source>
</evidence>
<feature type="compositionally biased region" description="Basic residues" evidence="1">
    <location>
        <begin position="75"/>
        <end position="86"/>
    </location>
</feature>
<feature type="region of interest" description="Disordered" evidence="1">
    <location>
        <begin position="128"/>
        <end position="154"/>
    </location>
</feature>
<name>A0A426YDE5_ENSVE</name>
<feature type="compositionally biased region" description="Polar residues" evidence="1">
    <location>
        <begin position="128"/>
        <end position="140"/>
    </location>
</feature>
<dbReference type="EMBL" id="AMZH03013183">
    <property type="protein sequence ID" value="RRT49687.1"/>
    <property type="molecule type" value="Genomic_DNA"/>
</dbReference>
<proteinExistence type="predicted"/>
<dbReference type="AlphaFoldDB" id="A0A426YDE5"/>
<feature type="compositionally biased region" description="Polar residues" evidence="1">
    <location>
        <begin position="280"/>
        <end position="292"/>
    </location>
</feature>
<comment type="caution">
    <text evidence="2">The sequence shown here is derived from an EMBL/GenBank/DDBJ whole genome shotgun (WGS) entry which is preliminary data.</text>
</comment>
<organism evidence="2 3">
    <name type="scientific">Ensete ventricosum</name>
    <name type="common">Abyssinian banana</name>
    <name type="synonym">Musa ensete</name>
    <dbReference type="NCBI Taxonomy" id="4639"/>
    <lineage>
        <taxon>Eukaryota</taxon>
        <taxon>Viridiplantae</taxon>
        <taxon>Streptophyta</taxon>
        <taxon>Embryophyta</taxon>
        <taxon>Tracheophyta</taxon>
        <taxon>Spermatophyta</taxon>
        <taxon>Magnoliopsida</taxon>
        <taxon>Liliopsida</taxon>
        <taxon>Zingiberales</taxon>
        <taxon>Musaceae</taxon>
        <taxon>Ensete</taxon>
    </lineage>
</organism>
<reference evidence="2 3" key="1">
    <citation type="journal article" date="2014" name="Agronomy (Basel)">
        <title>A Draft Genome Sequence for Ensete ventricosum, the Drought-Tolerant Tree Against Hunger.</title>
        <authorList>
            <person name="Harrison J."/>
            <person name="Moore K.A."/>
            <person name="Paszkiewicz K."/>
            <person name="Jones T."/>
            <person name="Grant M."/>
            <person name="Ambacheew D."/>
            <person name="Muzemil S."/>
            <person name="Studholme D.J."/>
        </authorList>
    </citation>
    <scope>NUCLEOTIDE SEQUENCE [LARGE SCALE GENOMIC DNA]</scope>
</reference>
<accession>A0A426YDE5</accession>
<evidence type="ECO:0000313" key="3">
    <source>
        <dbReference type="Proteomes" id="UP000287651"/>
    </source>
</evidence>
<dbReference type="Proteomes" id="UP000287651">
    <property type="component" value="Unassembled WGS sequence"/>
</dbReference>
<protein>
    <submittedName>
        <fullName evidence="2">Uncharacterized protein</fullName>
    </submittedName>
</protein>
<sequence>MSARATKLTADRASKVEVSEYDTAQLLHAPLMSHGAPRPRPIPLHPHVHRTTRSCPEGRQGIISSETTRGTTRPTPKRKPLRRSQPRSKVQISNDVGELTYSYENRSGRHLSSTPKSSIRILTLEGGSMSQERPTGNPNSEHPDGSTHVLPSTLQPTGQTRFLAKEASTVLPTPNRSWRLFNDSGLTLPDPGLTPPPPSLGPPVVTAKAFVGLAQQVQILTGMIQAIVPYIPQLAQAPMHQRLDVPRHTLQQEAPQSRPTQGEHHDSGAPHHPPIKATIENPNASVSQSANRSQDVMCIPLEPDVVSSYSTNSVREPLRQVNQRLDEVQRDFIRSKEEVGETTKGGSHLLPRFWTNLSPPAFSYRP</sequence>
<feature type="region of interest" description="Disordered" evidence="1">
    <location>
        <begin position="251"/>
        <end position="292"/>
    </location>
</feature>
<evidence type="ECO:0000256" key="1">
    <source>
        <dbReference type="SAM" id="MobiDB-lite"/>
    </source>
</evidence>
<feature type="compositionally biased region" description="Polar residues" evidence="1">
    <location>
        <begin position="251"/>
        <end position="260"/>
    </location>
</feature>